<dbReference type="InterPro" id="IPR006700">
    <property type="entry name" value="RsmE"/>
</dbReference>
<dbReference type="InterPro" id="IPR029026">
    <property type="entry name" value="tRNA_m1G_MTases_N"/>
</dbReference>
<keyword evidence="7 12" id="KW-0489">Methyltransferase</keyword>
<evidence type="ECO:0000256" key="12">
    <source>
        <dbReference type="PIRNR" id="PIRNR015601"/>
    </source>
</evidence>
<evidence type="ECO:0000256" key="8">
    <source>
        <dbReference type="ARBA" id="ARBA00022679"/>
    </source>
</evidence>
<evidence type="ECO:0000256" key="11">
    <source>
        <dbReference type="ARBA" id="ARBA00047944"/>
    </source>
</evidence>
<keyword evidence="9 12" id="KW-0949">S-adenosyl-L-methionine</keyword>
<evidence type="ECO:0000313" key="14">
    <source>
        <dbReference type="EMBL" id="KAI92607.1"/>
    </source>
</evidence>
<dbReference type="Gene3D" id="2.40.240.20">
    <property type="entry name" value="Hypothetical PUA domain-like, domain 1"/>
    <property type="match status" value="1"/>
</dbReference>
<evidence type="ECO:0000313" key="15">
    <source>
        <dbReference type="Proteomes" id="UP000004057"/>
    </source>
</evidence>
<evidence type="ECO:0000256" key="6">
    <source>
        <dbReference type="ARBA" id="ARBA00022552"/>
    </source>
</evidence>
<accession>A0AAI9T361</accession>
<keyword evidence="8 12" id="KW-0808">Transferase</keyword>
<dbReference type="EC" id="2.1.1.193" evidence="3 12"/>
<dbReference type="PIRSF" id="PIRSF015601">
    <property type="entry name" value="MTase_slr0722"/>
    <property type="match status" value="1"/>
</dbReference>
<dbReference type="EMBL" id="AGBZ02000001">
    <property type="protein sequence ID" value="KAI92607.1"/>
    <property type="molecule type" value="Genomic_DNA"/>
</dbReference>
<dbReference type="CDD" id="cd18084">
    <property type="entry name" value="RsmE-like"/>
    <property type="match status" value="1"/>
</dbReference>
<dbReference type="InterPro" id="IPR046886">
    <property type="entry name" value="RsmE_MTase_dom"/>
</dbReference>
<reference evidence="14 15" key="1">
    <citation type="journal article" date="2012" name="J. Proteome Res.">
        <title>Application of Spiroplasma melliferum proteogenomic profiling for the discovery of virulence factors and pathogenicity mechanisms in host-associated spiroplasmas.</title>
        <authorList>
            <person name="Alexeev D."/>
            <person name="Kostrjukova E."/>
            <person name="Aliper A."/>
            <person name="Popenko A."/>
            <person name="Bazaleev N."/>
            <person name="Tyakht A."/>
            <person name="Selezneva O."/>
            <person name="Akopian T."/>
            <person name="Prichodko E."/>
            <person name="Kondratov I."/>
            <person name="Chukin M."/>
            <person name="Demina I."/>
            <person name="Galyamina M."/>
            <person name="Kamashev D."/>
            <person name="Vanyushkina A."/>
            <person name="Ladygina V."/>
            <person name="Levitskii S."/>
            <person name="Lazarev V."/>
            <person name="Govorun V."/>
        </authorList>
    </citation>
    <scope>NUCLEOTIDE SEQUENCE [LARGE SCALE GENOMIC DNA]</scope>
    <source>
        <strain evidence="14 15">KC3</strain>
    </source>
</reference>
<evidence type="ECO:0000256" key="3">
    <source>
        <dbReference type="ARBA" id="ARBA00012328"/>
    </source>
</evidence>
<dbReference type="RefSeq" id="WP_004027666.1">
    <property type="nucleotide sequence ID" value="NZ_AGBZ02000001.1"/>
</dbReference>
<evidence type="ECO:0000256" key="9">
    <source>
        <dbReference type="ARBA" id="ARBA00022691"/>
    </source>
</evidence>
<evidence type="ECO:0000259" key="13">
    <source>
        <dbReference type="Pfam" id="PF04452"/>
    </source>
</evidence>
<comment type="function">
    <text evidence="10 12">Specifically methylates the N3 position of the uracil ring of uridine 1498 (m3U1498) in 16S rRNA. Acts on the fully assembled 30S ribosomal subunit.</text>
</comment>
<dbReference type="GO" id="GO:0005737">
    <property type="term" value="C:cytoplasm"/>
    <property type="evidence" value="ECO:0007669"/>
    <property type="project" value="UniProtKB-SubCell"/>
</dbReference>
<dbReference type="GO" id="GO:0070475">
    <property type="term" value="P:rRNA base methylation"/>
    <property type="evidence" value="ECO:0007669"/>
    <property type="project" value="TreeGrafter"/>
</dbReference>
<keyword evidence="5 12" id="KW-0963">Cytoplasm</keyword>
<dbReference type="Gene3D" id="3.40.1280.10">
    <property type="match status" value="1"/>
</dbReference>
<protein>
    <recommendedName>
        <fullName evidence="4 12">Ribosomal RNA small subunit methyltransferase E</fullName>
        <ecNumber evidence="3 12">2.1.1.193</ecNumber>
    </recommendedName>
</protein>
<dbReference type="InterPro" id="IPR029028">
    <property type="entry name" value="Alpha/beta_knot_MTases"/>
</dbReference>
<dbReference type="Proteomes" id="UP000004057">
    <property type="component" value="Unassembled WGS sequence"/>
</dbReference>
<evidence type="ECO:0000256" key="7">
    <source>
        <dbReference type="ARBA" id="ARBA00022603"/>
    </source>
</evidence>
<evidence type="ECO:0000256" key="4">
    <source>
        <dbReference type="ARBA" id="ARBA00013673"/>
    </source>
</evidence>
<feature type="domain" description="Ribosomal RNA small subunit methyltransferase E methyltransferase" evidence="13">
    <location>
        <begin position="70"/>
        <end position="233"/>
    </location>
</feature>
<gene>
    <name evidence="14" type="ORF">SPM_000600</name>
</gene>
<dbReference type="SUPFAM" id="SSF75217">
    <property type="entry name" value="alpha/beta knot"/>
    <property type="match status" value="1"/>
</dbReference>
<dbReference type="AlphaFoldDB" id="A0AAI9T361"/>
<comment type="subcellular location">
    <subcellularLocation>
        <location evidence="1 12">Cytoplasm</location>
    </subcellularLocation>
</comment>
<dbReference type="PANTHER" id="PTHR30027:SF3">
    <property type="entry name" value="16S RRNA (URACIL(1498)-N(3))-METHYLTRANSFERASE"/>
    <property type="match status" value="1"/>
</dbReference>
<evidence type="ECO:0000256" key="10">
    <source>
        <dbReference type="ARBA" id="ARBA00025699"/>
    </source>
</evidence>
<dbReference type="GO" id="GO:0070042">
    <property type="term" value="F:rRNA (uridine-N3-)-methyltransferase activity"/>
    <property type="evidence" value="ECO:0007669"/>
    <property type="project" value="TreeGrafter"/>
</dbReference>
<name>A0AAI9T361_SPIME</name>
<dbReference type="PANTHER" id="PTHR30027">
    <property type="entry name" value="RIBOSOMAL RNA SMALL SUBUNIT METHYLTRANSFERASE E"/>
    <property type="match status" value="1"/>
</dbReference>
<organism evidence="14 15">
    <name type="scientific">Spiroplasma melliferum KC3</name>
    <dbReference type="NCBI Taxonomy" id="570509"/>
    <lineage>
        <taxon>Bacteria</taxon>
        <taxon>Bacillati</taxon>
        <taxon>Mycoplasmatota</taxon>
        <taxon>Mollicutes</taxon>
        <taxon>Entomoplasmatales</taxon>
        <taxon>Spiroplasmataceae</taxon>
        <taxon>Spiroplasma</taxon>
    </lineage>
</organism>
<dbReference type="Pfam" id="PF04452">
    <property type="entry name" value="Methyltrans_RNA"/>
    <property type="match status" value="1"/>
</dbReference>
<comment type="similarity">
    <text evidence="2 12">Belongs to the RNA methyltransferase RsmE family.</text>
</comment>
<evidence type="ECO:0000256" key="2">
    <source>
        <dbReference type="ARBA" id="ARBA00005528"/>
    </source>
</evidence>
<keyword evidence="6 12" id="KW-0698">rRNA processing</keyword>
<sequence>MHRFVANQLEENYFILAEDDVKQIKQVLRLRNQTQIICIYNGEHYLTTLEVQSPQKYAFKLIKKLEQNHESPITVRLIAGLIRNTKWDYLLQKATELGVNEIIPFQFSRCVVQLKGENNFKKIERWTKICKEATEQSYRNQVPLVHDVESDLKVLQKYQSDVNLVCYEKVVETLSIKQFLQQDFKTITIVIGPEGGFTPNEIAVLSSYHYHPVSLGQRILRAETAPVALLAMIMYEKEL</sequence>
<evidence type="ECO:0000256" key="1">
    <source>
        <dbReference type="ARBA" id="ARBA00004496"/>
    </source>
</evidence>
<comment type="catalytic activity">
    <reaction evidence="11 12">
        <text>uridine(1498) in 16S rRNA + S-adenosyl-L-methionine = N(3)-methyluridine(1498) in 16S rRNA + S-adenosyl-L-homocysteine + H(+)</text>
        <dbReference type="Rhea" id="RHEA:42920"/>
        <dbReference type="Rhea" id="RHEA-COMP:10283"/>
        <dbReference type="Rhea" id="RHEA-COMP:10284"/>
        <dbReference type="ChEBI" id="CHEBI:15378"/>
        <dbReference type="ChEBI" id="CHEBI:57856"/>
        <dbReference type="ChEBI" id="CHEBI:59789"/>
        <dbReference type="ChEBI" id="CHEBI:65315"/>
        <dbReference type="ChEBI" id="CHEBI:74502"/>
        <dbReference type="EC" id="2.1.1.193"/>
    </reaction>
</comment>
<evidence type="ECO:0000256" key="5">
    <source>
        <dbReference type="ARBA" id="ARBA00022490"/>
    </source>
</evidence>
<comment type="caution">
    <text evidence="14">The sequence shown here is derived from an EMBL/GenBank/DDBJ whole genome shotgun (WGS) entry which is preliminary data.</text>
</comment>
<proteinExistence type="inferred from homology"/>
<dbReference type="NCBIfam" id="TIGR00046">
    <property type="entry name" value="RsmE family RNA methyltransferase"/>
    <property type="match status" value="1"/>
</dbReference>